<gene>
    <name evidence="1" type="ORF">D9K80_08920</name>
</gene>
<dbReference type="AlphaFoldDB" id="A0A498CZ06"/>
<dbReference type="RefSeq" id="WP_121594436.1">
    <property type="nucleotide sequence ID" value="NZ_RCHD01000018.1"/>
</dbReference>
<reference evidence="1 2" key="1">
    <citation type="submission" date="2018-09" db="EMBL/GenBank/DDBJ databases">
        <title>The draft genome of Acinetobacter sp. strains.</title>
        <authorList>
            <person name="Qin J."/>
            <person name="Feng Y."/>
            <person name="Zong Z."/>
        </authorList>
    </citation>
    <scope>NUCLEOTIDE SEQUENCE [LARGE SCALE GENOMIC DNA]</scope>
    <source>
        <strain evidence="1 2">WCHAc060003</strain>
    </source>
</reference>
<dbReference type="Proteomes" id="UP000267166">
    <property type="component" value="Unassembled WGS sequence"/>
</dbReference>
<proteinExistence type="predicted"/>
<organism evidence="1 2">
    <name type="scientific">Acinetobacter cumulans</name>
    <dbReference type="NCBI Taxonomy" id="2136182"/>
    <lineage>
        <taxon>Bacteria</taxon>
        <taxon>Pseudomonadati</taxon>
        <taxon>Pseudomonadota</taxon>
        <taxon>Gammaproteobacteria</taxon>
        <taxon>Moraxellales</taxon>
        <taxon>Moraxellaceae</taxon>
        <taxon>Acinetobacter</taxon>
    </lineage>
</organism>
<evidence type="ECO:0000313" key="1">
    <source>
        <dbReference type="EMBL" id="RLL35258.1"/>
    </source>
</evidence>
<accession>A0A498CZ06</accession>
<sequence length="156" mass="17348">MNKQTSKLAWHYTTGTKFKQIVESGYLDPKKTATPPNEKPILWFSKNQHFEPTAQKAVRLPTGQIENLGMMGTYEMGGGLIRFGYPIAKLTEYKKLCRQAGIAMLDVLSLERVGLSQGAKPTDWMGTLKKIDIQDCIIEVFSGDAWVNVKGGSHNA</sequence>
<evidence type="ECO:0000313" key="2">
    <source>
        <dbReference type="Proteomes" id="UP000267166"/>
    </source>
</evidence>
<name>A0A498CZ06_9GAMM</name>
<protein>
    <submittedName>
        <fullName evidence="1">Uncharacterized protein</fullName>
    </submittedName>
</protein>
<comment type="caution">
    <text evidence="1">The sequence shown here is derived from an EMBL/GenBank/DDBJ whole genome shotgun (WGS) entry which is preliminary data.</text>
</comment>
<dbReference type="EMBL" id="RCHD01000018">
    <property type="protein sequence ID" value="RLL35258.1"/>
    <property type="molecule type" value="Genomic_DNA"/>
</dbReference>